<evidence type="ECO:0008006" key="3">
    <source>
        <dbReference type="Google" id="ProtNLM"/>
    </source>
</evidence>
<name>A0A1F7S154_9BACT</name>
<dbReference type="GO" id="GO:0005829">
    <property type="term" value="C:cytosol"/>
    <property type="evidence" value="ECO:0007669"/>
    <property type="project" value="TreeGrafter"/>
</dbReference>
<protein>
    <recommendedName>
        <fullName evidence="3">Phosphoglycolate phosphatase</fullName>
    </recommendedName>
</protein>
<reference evidence="1 2" key="1">
    <citation type="journal article" date="2016" name="Nat. Commun.">
        <title>Thousands of microbial genomes shed light on interconnected biogeochemical processes in an aquifer system.</title>
        <authorList>
            <person name="Anantharaman K."/>
            <person name="Brown C.T."/>
            <person name="Hug L.A."/>
            <person name="Sharon I."/>
            <person name="Castelle C.J."/>
            <person name="Probst A.J."/>
            <person name="Thomas B.C."/>
            <person name="Singh A."/>
            <person name="Wilkins M.J."/>
            <person name="Karaoz U."/>
            <person name="Brodie E.L."/>
            <person name="Williams K.H."/>
            <person name="Hubbard S.S."/>
            <person name="Banfield J.F."/>
        </authorList>
    </citation>
    <scope>NUCLEOTIDE SEQUENCE [LARGE SCALE GENOMIC DNA]</scope>
</reference>
<dbReference type="NCBIfam" id="TIGR01549">
    <property type="entry name" value="HAD-SF-IA-v1"/>
    <property type="match status" value="1"/>
</dbReference>
<gene>
    <name evidence="1" type="ORF">A2149_00675</name>
</gene>
<sequence>MILKIKKGITEMNHVELIIFDLDGTLINSLKDISLSLNFALKKLGLKGLNEEEVRGYIGSGVKRLVEDVLGSPDESRVREMMSLFRMHHEKHLLDNTCLYSGVKEILQFYNSKKKAIISNKNKEFSIAVLKGLRVEKYFDIILGPDDAERRKPFPDPIFKVLSELDVTPCQALMVGDNPIDIEAGKNAGV</sequence>
<dbReference type="InterPro" id="IPR023198">
    <property type="entry name" value="PGP-like_dom2"/>
</dbReference>
<feature type="non-terminal residue" evidence="1">
    <location>
        <position position="190"/>
    </location>
</feature>
<evidence type="ECO:0000313" key="1">
    <source>
        <dbReference type="EMBL" id="OGL47018.1"/>
    </source>
</evidence>
<dbReference type="InterPro" id="IPR036412">
    <property type="entry name" value="HAD-like_sf"/>
</dbReference>
<dbReference type="AlphaFoldDB" id="A0A1F7S154"/>
<comment type="caution">
    <text evidence="1">The sequence shown here is derived from an EMBL/GenBank/DDBJ whole genome shotgun (WGS) entry which is preliminary data.</text>
</comment>
<evidence type="ECO:0000313" key="2">
    <source>
        <dbReference type="Proteomes" id="UP000178435"/>
    </source>
</evidence>
<dbReference type="GO" id="GO:0006281">
    <property type="term" value="P:DNA repair"/>
    <property type="evidence" value="ECO:0007669"/>
    <property type="project" value="TreeGrafter"/>
</dbReference>
<dbReference type="EMBL" id="MGDF01000022">
    <property type="protein sequence ID" value="OGL47018.1"/>
    <property type="molecule type" value="Genomic_DNA"/>
</dbReference>
<accession>A0A1F7S154</accession>
<dbReference type="Proteomes" id="UP000178435">
    <property type="component" value="Unassembled WGS sequence"/>
</dbReference>
<proteinExistence type="predicted"/>
<dbReference type="Gene3D" id="3.40.50.1000">
    <property type="entry name" value="HAD superfamily/HAD-like"/>
    <property type="match status" value="1"/>
</dbReference>
<organism evidence="1 2">
    <name type="scientific">Candidatus Schekmanbacteria bacterium RBG_16_38_11</name>
    <dbReference type="NCBI Taxonomy" id="1817880"/>
    <lineage>
        <taxon>Bacteria</taxon>
        <taxon>Candidatus Schekmaniibacteriota</taxon>
    </lineage>
</organism>
<dbReference type="SUPFAM" id="SSF56784">
    <property type="entry name" value="HAD-like"/>
    <property type="match status" value="1"/>
</dbReference>
<dbReference type="PANTHER" id="PTHR43434:SF1">
    <property type="entry name" value="PHOSPHOGLYCOLATE PHOSPHATASE"/>
    <property type="match status" value="1"/>
</dbReference>
<dbReference type="InterPro" id="IPR041492">
    <property type="entry name" value="HAD_2"/>
</dbReference>
<dbReference type="InterPro" id="IPR006439">
    <property type="entry name" value="HAD-SF_hydro_IA"/>
</dbReference>
<dbReference type="InterPro" id="IPR050155">
    <property type="entry name" value="HAD-like_hydrolase_sf"/>
</dbReference>
<dbReference type="PANTHER" id="PTHR43434">
    <property type="entry name" value="PHOSPHOGLYCOLATE PHOSPHATASE"/>
    <property type="match status" value="1"/>
</dbReference>
<dbReference type="GO" id="GO:0008967">
    <property type="term" value="F:phosphoglycolate phosphatase activity"/>
    <property type="evidence" value="ECO:0007669"/>
    <property type="project" value="TreeGrafter"/>
</dbReference>
<dbReference type="Gene3D" id="1.10.150.240">
    <property type="entry name" value="Putative phosphatase, domain 2"/>
    <property type="match status" value="1"/>
</dbReference>
<dbReference type="InterPro" id="IPR023214">
    <property type="entry name" value="HAD_sf"/>
</dbReference>
<dbReference type="Pfam" id="PF13419">
    <property type="entry name" value="HAD_2"/>
    <property type="match status" value="1"/>
</dbReference>
<dbReference type="SFLD" id="SFLDS00003">
    <property type="entry name" value="Haloacid_Dehalogenase"/>
    <property type="match status" value="1"/>
</dbReference>
<dbReference type="SFLD" id="SFLDG01129">
    <property type="entry name" value="C1.5:_HAD__Beta-PGM__Phosphata"/>
    <property type="match status" value="1"/>
</dbReference>